<reference evidence="4" key="1">
    <citation type="submission" date="2017-08" db="EMBL/GenBank/DDBJ databases">
        <authorList>
            <person name="Varghese N."/>
            <person name="Submissions S."/>
        </authorList>
    </citation>
    <scope>NUCLEOTIDE SEQUENCE [LARGE SCALE GENOMIC DNA]</scope>
    <source>
        <strain evidence="4">JA276</strain>
    </source>
</reference>
<keyword evidence="2" id="KW-0472">Membrane</keyword>
<keyword evidence="2" id="KW-0812">Transmembrane</keyword>
<proteinExistence type="predicted"/>
<dbReference type="RefSeq" id="WP_097069119.1">
    <property type="nucleotide sequence ID" value="NZ_OBMT01000002.1"/>
</dbReference>
<evidence type="ECO:0000313" key="4">
    <source>
        <dbReference type="Proteomes" id="UP000219111"/>
    </source>
</evidence>
<dbReference type="Pfam" id="PF11014">
    <property type="entry name" value="DUF2852"/>
    <property type="match status" value="1"/>
</dbReference>
<protein>
    <submittedName>
        <fullName evidence="3">Uncharacterized protein DUF2852</fullName>
    </submittedName>
</protein>
<keyword evidence="2" id="KW-1133">Transmembrane helix</keyword>
<organism evidence="3 4">
    <name type="scientific">Rhodobacter maris</name>
    <dbReference type="NCBI Taxonomy" id="446682"/>
    <lineage>
        <taxon>Bacteria</taxon>
        <taxon>Pseudomonadati</taxon>
        <taxon>Pseudomonadota</taxon>
        <taxon>Alphaproteobacteria</taxon>
        <taxon>Rhodobacterales</taxon>
        <taxon>Rhodobacter group</taxon>
        <taxon>Rhodobacter</taxon>
    </lineage>
</organism>
<feature type="compositionally biased region" description="Low complexity" evidence="1">
    <location>
        <begin position="135"/>
        <end position="147"/>
    </location>
</feature>
<name>A0A285RZR8_9RHOB</name>
<accession>A0A285RZR8</accession>
<feature type="region of interest" description="Disordered" evidence="1">
    <location>
        <begin position="128"/>
        <end position="162"/>
    </location>
</feature>
<dbReference type="InterPro" id="IPR021273">
    <property type="entry name" value="DUF2852"/>
</dbReference>
<dbReference type="AlphaFoldDB" id="A0A285RZR8"/>
<evidence type="ECO:0000313" key="3">
    <source>
        <dbReference type="EMBL" id="SOB99871.1"/>
    </source>
</evidence>
<gene>
    <name evidence="3" type="ORF">SAMN05877831_102247</name>
</gene>
<sequence>MTATSTNPDDRPNGLTRALNWLDERGPMSWIIVMIGAFIFAGPLGLLVLGFILITGRFSGRNCRARAEGSAHRCGHRVHFHASRATGNAAFDAYKADTLARLEREQDAFESFLRRLRDARDKAEFDQYMEERARAATAPEAAAPEAETGTRRDRSEDRGGNY</sequence>
<dbReference type="OrthoDB" id="9806878at2"/>
<feature type="compositionally biased region" description="Basic and acidic residues" evidence="1">
    <location>
        <begin position="148"/>
        <end position="162"/>
    </location>
</feature>
<evidence type="ECO:0000256" key="1">
    <source>
        <dbReference type="SAM" id="MobiDB-lite"/>
    </source>
</evidence>
<dbReference type="Proteomes" id="UP000219111">
    <property type="component" value="Unassembled WGS sequence"/>
</dbReference>
<feature type="transmembrane region" description="Helical" evidence="2">
    <location>
        <begin position="30"/>
        <end position="54"/>
    </location>
</feature>
<evidence type="ECO:0000256" key="2">
    <source>
        <dbReference type="SAM" id="Phobius"/>
    </source>
</evidence>
<dbReference type="EMBL" id="OBMT01000002">
    <property type="protein sequence ID" value="SOB99871.1"/>
    <property type="molecule type" value="Genomic_DNA"/>
</dbReference>
<keyword evidence="4" id="KW-1185">Reference proteome</keyword>